<dbReference type="RefSeq" id="WP_013166767.1">
    <property type="nucleotide sequence ID" value="NC_014217.1"/>
</dbReference>
<sequence>MRILSIRPAPPGTDGRAIAHFDVELTPDLRLCGLRLVESNGRYLTYAANSHGRPTATFSRHLATELSRAASAALREGIALNELAA</sequence>
<dbReference type="EMBL" id="CP002026">
    <property type="protein sequence ID" value="ADH89263.1"/>
    <property type="molecule type" value="Genomic_DNA"/>
</dbReference>
<gene>
    <name evidence="1" type="ordered locus">Snov_1963</name>
</gene>
<dbReference type="Proteomes" id="UP000006633">
    <property type="component" value="Chromosome"/>
</dbReference>
<proteinExistence type="predicted"/>
<accession>D6ZZC7</accession>
<dbReference type="STRING" id="639283.Snov_1963"/>
<evidence type="ECO:0000313" key="2">
    <source>
        <dbReference type="Proteomes" id="UP000006633"/>
    </source>
</evidence>
<evidence type="ECO:0000313" key="1">
    <source>
        <dbReference type="EMBL" id="ADH89263.1"/>
    </source>
</evidence>
<reference evidence="1 2" key="1">
    <citation type="journal article" date="2012" name="Stand. Genomic Sci.">
        <title>Complete genome sequence of the facultatively chemolithoautotrophic and methylotrophic alpha Proteobacterium Starkeya novella type strain (ATCC 8093(T)).</title>
        <authorList>
            <person name="Kappler U."/>
            <person name="Davenport K."/>
            <person name="Beatson S."/>
            <person name="Lucas S."/>
            <person name="Lapidus A."/>
            <person name="Copeland A."/>
            <person name="Berry K.W."/>
            <person name="Glavina Del Rio T."/>
            <person name="Hammon N."/>
            <person name="Dalin E."/>
            <person name="Tice H."/>
            <person name="Pitluck S."/>
            <person name="Richardson P."/>
            <person name="Bruce D."/>
            <person name="Goodwin L.A."/>
            <person name="Han C."/>
            <person name="Tapia R."/>
            <person name="Detter J.C."/>
            <person name="Chang Y.J."/>
            <person name="Jeffries C.D."/>
            <person name="Land M."/>
            <person name="Hauser L."/>
            <person name="Kyrpides N.C."/>
            <person name="Goker M."/>
            <person name="Ivanova N."/>
            <person name="Klenk H.P."/>
            <person name="Woyke T."/>
        </authorList>
    </citation>
    <scope>NUCLEOTIDE SEQUENCE [LARGE SCALE GENOMIC DNA]</scope>
    <source>
        <strain evidence="2">ATCC 8093 / DSM 506 / JCM 20403 / CCM 1077 / IAM 12100 / NBRC 12443 / NCIMB 10456</strain>
    </source>
</reference>
<dbReference type="AlphaFoldDB" id="D6ZZC7"/>
<dbReference type="OrthoDB" id="8261813at2"/>
<dbReference type="HOGENOM" id="CLU_185307_0_0_5"/>
<dbReference type="KEGG" id="sno:Snov_1963"/>
<keyword evidence="2" id="KW-1185">Reference proteome</keyword>
<protein>
    <submittedName>
        <fullName evidence="1">Uncharacterized protein</fullName>
    </submittedName>
</protein>
<name>D6ZZC7_ANCN5</name>
<organism evidence="1 2">
    <name type="scientific">Ancylobacter novellus (strain ATCC 8093 / DSM 506 / JCM 20403 / CCM 1077 / IAM 12100 / NBRC 12443 / NCIMB 10456)</name>
    <name type="common">Starkeya novella</name>
    <dbReference type="NCBI Taxonomy" id="639283"/>
    <lineage>
        <taxon>Bacteria</taxon>
        <taxon>Pseudomonadati</taxon>
        <taxon>Pseudomonadota</taxon>
        <taxon>Alphaproteobacteria</taxon>
        <taxon>Hyphomicrobiales</taxon>
        <taxon>Xanthobacteraceae</taxon>
        <taxon>Ancylobacter</taxon>
    </lineage>
</organism>